<dbReference type="OrthoDB" id="8949317at2759"/>
<feature type="non-terminal residue" evidence="2">
    <location>
        <position position="1"/>
    </location>
</feature>
<dbReference type="Proteomes" id="UP000527232">
    <property type="component" value="Unassembled WGS sequence"/>
</dbReference>
<organism evidence="2 3">
    <name type="scientific">Oceanodroma tethys</name>
    <name type="common">Wedge-rumped storm-petrel</name>
    <name type="synonym">Hydrobates tethys</name>
    <dbReference type="NCBI Taxonomy" id="79633"/>
    <lineage>
        <taxon>Eukaryota</taxon>
        <taxon>Metazoa</taxon>
        <taxon>Chordata</taxon>
        <taxon>Craniata</taxon>
        <taxon>Vertebrata</taxon>
        <taxon>Euteleostomi</taxon>
        <taxon>Archelosauria</taxon>
        <taxon>Archosauria</taxon>
        <taxon>Dinosauria</taxon>
        <taxon>Saurischia</taxon>
        <taxon>Theropoda</taxon>
        <taxon>Coelurosauria</taxon>
        <taxon>Aves</taxon>
        <taxon>Neognathae</taxon>
        <taxon>Neoaves</taxon>
        <taxon>Aequornithes</taxon>
        <taxon>Procellariiformes</taxon>
        <taxon>Hydrobatidae</taxon>
        <taxon>Oceanodroma</taxon>
    </lineage>
</organism>
<dbReference type="SUPFAM" id="SSF58069">
    <property type="entry name" value="Virus ectodomain"/>
    <property type="match status" value="1"/>
</dbReference>
<dbReference type="Gene3D" id="1.10.287.210">
    <property type="match status" value="1"/>
</dbReference>
<gene>
    <name evidence="2" type="primary">Ervv2_0</name>
    <name evidence="2" type="ORF">HYDTET_R15359</name>
</gene>
<dbReference type="PANTHER" id="PTHR10424:SF73">
    <property type="entry name" value="ENDOGENOUS RETROVIRUS GROUP FC1 ENV POLYPROTEIN-RELATED"/>
    <property type="match status" value="1"/>
</dbReference>
<reference evidence="2 3" key="1">
    <citation type="submission" date="2019-09" db="EMBL/GenBank/DDBJ databases">
        <title>Bird 10,000 Genomes (B10K) Project - Family phase.</title>
        <authorList>
            <person name="Zhang G."/>
        </authorList>
    </citation>
    <scope>NUCLEOTIDE SEQUENCE [LARGE SCALE GENOMIC DNA]</scope>
    <source>
        <strain evidence="2">B10K-DU-001-32</strain>
        <tissue evidence="2">Muscle</tissue>
    </source>
</reference>
<dbReference type="InterPro" id="IPR018154">
    <property type="entry name" value="TLV/ENV_coat_polyprotein"/>
</dbReference>
<feature type="non-terminal residue" evidence="2">
    <location>
        <position position="95"/>
    </location>
</feature>
<evidence type="ECO:0000256" key="1">
    <source>
        <dbReference type="ARBA" id="ARBA00023157"/>
    </source>
</evidence>
<keyword evidence="3" id="KW-1185">Reference proteome</keyword>
<evidence type="ECO:0000313" key="2">
    <source>
        <dbReference type="EMBL" id="NXH67985.1"/>
    </source>
</evidence>
<dbReference type="AlphaFoldDB" id="A0A7K9M100"/>
<dbReference type="EMBL" id="VWZR01003414">
    <property type="protein sequence ID" value="NXH67985.1"/>
    <property type="molecule type" value="Genomic_DNA"/>
</dbReference>
<proteinExistence type="predicted"/>
<name>A0A7K9M100_OCETE</name>
<dbReference type="Pfam" id="PF00429">
    <property type="entry name" value="TLV_coat"/>
    <property type="match status" value="1"/>
</dbReference>
<dbReference type="PANTHER" id="PTHR10424">
    <property type="entry name" value="VIRAL ENVELOPE PROTEIN"/>
    <property type="match status" value="1"/>
</dbReference>
<accession>A0A7K9M100</accession>
<evidence type="ECO:0000313" key="3">
    <source>
        <dbReference type="Proteomes" id="UP000527232"/>
    </source>
</evidence>
<keyword evidence="1" id="KW-1015">Disulfide bond</keyword>
<comment type="caution">
    <text evidence="2">The sequence shown here is derived from an EMBL/GenBank/DDBJ whole genome shotgun (WGS) entry which is preliminary data.</text>
</comment>
<protein>
    <submittedName>
        <fullName evidence="2">ERVV2 protein</fullName>
    </submittedName>
</protein>
<sequence>LAFHSFVRWFFPWLGVSELEKAIVNISATVERIENFTIDAILGVQTEVSSLSKVVLQNRMVLDLIMTKEGGVCLVINESCCSYINQEKRVETDIT</sequence>